<feature type="binding site" evidence="11">
    <location>
        <position position="179"/>
    </location>
    <ligand>
        <name>ATP</name>
        <dbReference type="ChEBI" id="CHEBI:30616"/>
    </ligand>
</feature>
<dbReference type="InterPro" id="IPR029056">
    <property type="entry name" value="Ribokinase-like"/>
</dbReference>
<dbReference type="HAMAP" id="MF_00228">
    <property type="entry name" value="Thz_kinase"/>
    <property type="match status" value="1"/>
</dbReference>
<dbReference type="Pfam" id="PF02110">
    <property type="entry name" value="HK"/>
    <property type="match status" value="1"/>
</dbReference>
<accession>A0A6G8KW99</accession>
<sequence length="287" mass="28932">MTQQHSSAAAQTAASVPDLAAAATAVRESNPLVQCITNTVVQPLSANALLAIGASPAMINHEADAAQFTRIADGLLINFGTASSHNFLAADASITAARETGTPWVLDPVSYGVIDYRTTRIKQALTWQPTAIRGNASEIAALAGTGAGARGVDSTDEVEAVLEAAIQLSHALGSVVAVSGEVDAIVHVGKEVRIARVSGGSDYMPLVVGTGCSLGGVVAAYLGAVPSDPFAAVVAAHAHYSAAGTRAAESSRGPGSFAVEFLDALHSVTAADIAAVGVSYDTVEVTE</sequence>
<dbReference type="Proteomes" id="UP000501518">
    <property type="component" value="Chromosome"/>
</dbReference>
<keyword evidence="7 11" id="KW-0418">Kinase</keyword>
<evidence type="ECO:0000256" key="11">
    <source>
        <dbReference type="HAMAP-Rule" id="MF_00228"/>
    </source>
</evidence>
<keyword evidence="4 11" id="KW-0808">Transferase</keyword>
<dbReference type="KEGG" id="blut:EW640_07130"/>
<comment type="catalytic activity">
    <reaction evidence="1 11">
        <text>5-(2-hydroxyethyl)-4-methylthiazole + ATP = 4-methyl-5-(2-phosphooxyethyl)-thiazole + ADP + H(+)</text>
        <dbReference type="Rhea" id="RHEA:24212"/>
        <dbReference type="ChEBI" id="CHEBI:15378"/>
        <dbReference type="ChEBI" id="CHEBI:17957"/>
        <dbReference type="ChEBI" id="CHEBI:30616"/>
        <dbReference type="ChEBI" id="CHEBI:58296"/>
        <dbReference type="ChEBI" id="CHEBI:456216"/>
        <dbReference type="EC" id="2.7.1.50"/>
    </reaction>
</comment>
<comment type="similarity">
    <text evidence="11">Belongs to the Thz kinase family.</text>
</comment>
<evidence type="ECO:0000256" key="5">
    <source>
        <dbReference type="ARBA" id="ARBA00022723"/>
    </source>
</evidence>
<evidence type="ECO:0000256" key="2">
    <source>
        <dbReference type="ARBA" id="ARBA00001946"/>
    </source>
</evidence>
<keyword evidence="5 11" id="KW-0479">Metal-binding</keyword>
<evidence type="ECO:0000256" key="3">
    <source>
        <dbReference type="ARBA" id="ARBA00004868"/>
    </source>
</evidence>
<dbReference type="GO" id="GO:0009229">
    <property type="term" value="P:thiamine diphosphate biosynthetic process"/>
    <property type="evidence" value="ECO:0007669"/>
    <property type="project" value="UniProtKB-UniRule"/>
</dbReference>
<comment type="function">
    <text evidence="11">Catalyzes the phosphorylation of the hydroxyl group of 4-methyl-5-beta-hydroxyethylthiazole (THZ).</text>
</comment>
<dbReference type="EMBL" id="CP035810">
    <property type="protein sequence ID" value="QIN29069.1"/>
    <property type="molecule type" value="Genomic_DNA"/>
</dbReference>
<evidence type="ECO:0000256" key="4">
    <source>
        <dbReference type="ARBA" id="ARBA00022679"/>
    </source>
</evidence>
<dbReference type="SUPFAM" id="SSF53613">
    <property type="entry name" value="Ribokinase-like"/>
    <property type="match status" value="1"/>
</dbReference>
<evidence type="ECO:0000256" key="9">
    <source>
        <dbReference type="ARBA" id="ARBA00022842"/>
    </source>
</evidence>
<dbReference type="EC" id="2.7.1.50" evidence="11"/>
<keyword evidence="6 11" id="KW-0547">Nucleotide-binding</keyword>
<name>A0A6G8KW99_9MICO</name>
<dbReference type="AlphaFoldDB" id="A0A6G8KW99"/>
<keyword evidence="8 11" id="KW-0067">ATP-binding</keyword>
<dbReference type="UniPathway" id="UPA00060">
    <property type="reaction ID" value="UER00139"/>
</dbReference>
<dbReference type="Gene3D" id="3.40.1190.20">
    <property type="match status" value="1"/>
</dbReference>
<evidence type="ECO:0000256" key="1">
    <source>
        <dbReference type="ARBA" id="ARBA00001771"/>
    </source>
</evidence>
<proteinExistence type="inferred from homology"/>
<keyword evidence="10 11" id="KW-0784">Thiamine biosynthesis</keyword>
<evidence type="ECO:0000313" key="13">
    <source>
        <dbReference type="Proteomes" id="UP000501518"/>
    </source>
</evidence>
<evidence type="ECO:0000256" key="10">
    <source>
        <dbReference type="ARBA" id="ARBA00022977"/>
    </source>
</evidence>
<dbReference type="GO" id="GO:0000287">
    <property type="term" value="F:magnesium ion binding"/>
    <property type="evidence" value="ECO:0007669"/>
    <property type="project" value="UniProtKB-UniRule"/>
</dbReference>
<comment type="pathway">
    <text evidence="3 11">Cofactor biosynthesis; thiamine diphosphate biosynthesis; 4-methyl-5-(2-phosphoethyl)-thiazole from 5-(2-hydroxyethyl)-4-methylthiazole: step 1/1.</text>
</comment>
<dbReference type="CDD" id="cd01170">
    <property type="entry name" value="THZ_kinase"/>
    <property type="match status" value="1"/>
</dbReference>
<dbReference type="PIRSF" id="PIRSF000513">
    <property type="entry name" value="Thz_kinase"/>
    <property type="match status" value="1"/>
</dbReference>
<reference evidence="12 13" key="1">
    <citation type="submission" date="2019-02" db="EMBL/GenBank/DDBJ databases">
        <title>Complete Genome Sequence and Methylome Analysis of Brevibacterium luteolum NEB1784.</title>
        <authorList>
            <person name="Fomenkov A."/>
            <person name="Roberts R.J."/>
        </authorList>
    </citation>
    <scope>NUCLEOTIDE SEQUENCE [LARGE SCALE GENOMIC DNA]</scope>
    <source>
        <strain evidence="12 13">NEB1784</strain>
    </source>
</reference>
<keyword evidence="9 11" id="KW-0460">Magnesium</keyword>
<evidence type="ECO:0000256" key="7">
    <source>
        <dbReference type="ARBA" id="ARBA00022777"/>
    </source>
</evidence>
<dbReference type="NCBIfam" id="NF006830">
    <property type="entry name" value="PRK09355.1"/>
    <property type="match status" value="1"/>
</dbReference>
<dbReference type="GO" id="GO:0005524">
    <property type="term" value="F:ATP binding"/>
    <property type="evidence" value="ECO:0007669"/>
    <property type="project" value="UniProtKB-UniRule"/>
</dbReference>
<gene>
    <name evidence="11" type="primary">thiM</name>
    <name evidence="12" type="ORF">EW640_07130</name>
</gene>
<protein>
    <recommendedName>
        <fullName evidence="11">Hydroxyethylthiazole kinase</fullName>
        <ecNumber evidence="11">2.7.1.50</ecNumber>
    </recommendedName>
    <alternativeName>
        <fullName evidence="11">4-methyl-5-beta-hydroxyethylthiazole kinase</fullName>
        <shortName evidence="11">TH kinase</shortName>
        <shortName evidence="11">Thz kinase</shortName>
    </alternativeName>
</protein>
<feature type="binding site" evidence="11">
    <location>
        <position position="209"/>
    </location>
    <ligand>
        <name>substrate</name>
    </ligand>
</feature>
<comment type="cofactor">
    <cofactor evidence="2 11">
        <name>Mg(2+)</name>
        <dbReference type="ChEBI" id="CHEBI:18420"/>
    </cofactor>
</comment>
<dbReference type="PRINTS" id="PR01099">
    <property type="entry name" value="HYETHTZKNASE"/>
</dbReference>
<evidence type="ECO:0000313" key="12">
    <source>
        <dbReference type="EMBL" id="QIN29069.1"/>
    </source>
</evidence>
<organism evidence="12 13">
    <name type="scientific">Brevibacterium luteolum</name>
    <dbReference type="NCBI Taxonomy" id="199591"/>
    <lineage>
        <taxon>Bacteria</taxon>
        <taxon>Bacillati</taxon>
        <taxon>Actinomycetota</taxon>
        <taxon>Actinomycetes</taxon>
        <taxon>Micrococcales</taxon>
        <taxon>Brevibacteriaceae</taxon>
        <taxon>Brevibacterium</taxon>
    </lineage>
</organism>
<feature type="binding site" evidence="11">
    <location>
        <position position="133"/>
    </location>
    <ligand>
        <name>ATP</name>
        <dbReference type="ChEBI" id="CHEBI:30616"/>
    </ligand>
</feature>
<dbReference type="InterPro" id="IPR000417">
    <property type="entry name" value="Hyethyz_kinase"/>
</dbReference>
<dbReference type="GO" id="GO:0004417">
    <property type="term" value="F:hydroxyethylthiazole kinase activity"/>
    <property type="evidence" value="ECO:0007669"/>
    <property type="project" value="UniProtKB-UniRule"/>
</dbReference>
<evidence type="ECO:0000256" key="6">
    <source>
        <dbReference type="ARBA" id="ARBA00022741"/>
    </source>
</evidence>
<feature type="binding site" evidence="11">
    <location>
        <position position="58"/>
    </location>
    <ligand>
        <name>substrate</name>
    </ligand>
</feature>
<dbReference type="RefSeq" id="WP_165883502.1">
    <property type="nucleotide sequence ID" value="NZ_CP035810.1"/>
</dbReference>
<evidence type="ECO:0000256" key="8">
    <source>
        <dbReference type="ARBA" id="ARBA00022840"/>
    </source>
</evidence>
<dbReference type="GO" id="GO:0009228">
    <property type="term" value="P:thiamine biosynthetic process"/>
    <property type="evidence" value="ECO:0007669"/>
    <property type="project" value="UniProtKB-KW"/>
</dbReference>